<dbReference type="PROSITE" id="PS50097">
    <property type="entry name" value="BTB"/>
    <property type="match status" value="1"/>
</dbReference>
<evidence type="ECO:0000313" key="2">
    <source>
        <dbReference type="EMBL" id="TFY78702.1"/>
    </source>
</evidence>
<dbReference type="OrthoDB" id="3357985at2759"/>
<dbReference type="AlphaFoldDB" id="A0A4Y9ZV69"/>
<protein>
    <recommendedName>
        <fullName evidence="1">BTB domain-containing protein</fullName>
    </recommendedName>
</protein>
<proteinExistence type="predicted"/>
<evidence type="ECO:0000259" key="1">
    <source>
        <dbReference type="PROSITE" id="PS50097"/>
    </source>
</evidence>
<comment type="caution">
    <text evidence="2">The sequence shown here is derived from an EMBL/GenBank/DDBJ whole genome shotgun (WGS) entry which is preliminary data.</text>
</comment>
<dbReference type="EMBL" id="SFCI01000631">
    <property type="protein sequence ID" value="TFY78702.1"/>
    <property type="molecule type" value="Genomic_DNA"/>
</dbReference>
<reference evidence="2 3" key="1">
    <citation type="submission" date="2019-02" db="EMBL/GenBank/DDBJ databases">
        <title>Genome sequencing of the rare red list fungi Hericium alpestre (H. flagellum).</title>
        <authorList>
            <person name="Buettner E."/>
            <person name="Kellner H."/>
        </authorList>
    </citation>
    <scope>NUCLEOTIDE SEQUENCE [LARGE SCALE GENOMIC DNA]</scope>
    <source>
        <strain evidence="2 3">DSM 108284</strain>
    </source>
</reference>
<evidence type="ECO:0000313" key="3">
    <source>
        <dbReference type="Proteomes" id="UP000298061"/>
    </source>
</evidence>
<accession>A0A4Y9ZV69</accession>
<sequence>MSAIPEVREFGAPFDDHDADIILRSSDAVDFHIYKAILKKGARGFADMFAAQLIPPTEPGSQEYRDGLPIIAVSETSHTLNLFLQFLYPIANPQISDTEDIALVLDAFRKYVVEGYAKPMESMLLAFLDGDSYFDPKNTGSVCIILPFTDDDISLLTTRQYHALVQFQSTCKAIARHQARRGNWKENFDVLPGRNPFDSALPEDDPECECEWIAEDDCTPAWFAFYSYKFGEYLGEHPHPSQVLAYNPSIPQDQRESALKCPTCRFSIQDNLAQFKQRLHKKILQRYDKVRVYLLFMQRSLTRA</sequence>
<keyword evidence="3" id="KW-1185">Reference proteome</keyword>
<dbReference type="Proteomes" id="UP000298061">
    <property type="component" value="Unassembled WGS sequence"/>
</dbReference>
<organism evidence="2 3">
    <name type="scientific">Hericium alpestre</name>
    <dbReference type="NCBI Taxonomy" id="135208"/>
    <lineage>
        <taxon>Eukaryota</taxon>
        <taxon>Fungi</taxon>
        <taxon>Dikarya</taxon>
        <taxon>Basidiomycota</taxon>
        <taxon>Agaricomycotina</taxon>
        <taxon>Agaricomycetes</taxon>
        <taxon>Russulales</taxon>
        <taxon>Hericiaceae</taxon>
        <taxon>Hericium</taxon>
    </lineage>
</organism>
<dbReference type="InterPro" id="IPR000210">
    <property type="entry name" value="BTB/POZ_dom"/>
</dbReference>
<gene>
    <name evidence="2" type="ORF">EWM64_g5312</name>
</gene>
<name>A0A4Y9ZV69_9AGAM</name>
<feature type="domain" description="BTB" evidence="1">
    <location>
        <begin position="19"/>
        <end position="88"/>
    </location>
</feature>